<feature type="compositionally biased region" description="Basic residues" evidence="1">
    <location>
        <begin position="52"/>
        <end position="68"/>
    </location>
</feature>
<proteinExistence type="predicted"/>
<feature type="compositionally biased region" description="Basic and acidic residues" evidence="1">
    <location>
        <begin position="137"/>
        <end position="152"/>
    </location>
</feature>
<sequence>MRSHLYLNTSPLPSSSTNHSQISPLTPHHSSNGDQGLRPPFLPRSEKGSCRSSRKRPRLRAHTHRFSHRPAEEGPLDLNQSIRSGARIPRWRFAALRITGHNEIYRACIRKQGNSTDLGGSEEDGGHRSLAGSGSSEIRHGRPETELRDSGEAHQGTACGRRCDRRGPGPVGSGSRHLRGPVGKIQVFGWRRVLVGRSAPHSDSCQLVENQG</sequence>
<keyword evidence="3" id="KW-1185">Reference proteome</keyword>
<accession>A0A8X8ZVU5</accession>
<dbReference type="AlphaFoldDB" id="A0A8X8ZVU5"/>
<reference evidence="2" key="1">
    <citation type="submission" date="2018-01" db="EMBL/GenBank/DDBJ databases">
        <authorList>
            <person name="Mao J.F."/>
        </authorList>
    </citation>
    <scope>NUCLEOTIDE SEQUENCE</scope>
    <source>
        <strain evidence="2">Huo1</strain>
        <tissue evidence="2">Leaf</tissue>
    </source>
</reference>
<feature type="region of interest" description="Disordered" evidence="1">
    <location>
        <begin position="1"/>
        <end position="78"/>
    </location>
</feature>
<protein>
    <submittedName>
        <fullName evidence="2">Uncharacterized protein</fullName>
    </submittedName>
</protein>
<dbReference type="Proteomes" id="UP000298416">
    <property type="component" value="Unassembled WGS sequence"/>
</dbReference>
<evidence type="ECO:0000313" key="2">
    <source>
        <dbReference type="EMBL" id="KAG6417839.1"/>
    </source>
</evidence>
<gene>
    <name evidence="2" type="ORF">SASPL_120034</name>
</gene>
<evidence type="ECO:0000256" key="1">
    <source>
        <dbReference type="SAM" id="MobiDB-lite"/>
    </source>
</evidence>
<feature type="region of interest" description="Disordered" evidence="1">
    <location>
        <begin position="113"/>
        <end position="180"/>
    </location>
</feature>
<feature type="compositionally biased region" description="Polar residues" evidence="1">
    <location>
        <begin position="1"/>
        <end position="34"/>
    </location>
</feature>
<reference evidence="2" key="2">
    <citation type="submission" date="2020-08" db="EMBL/GenBank/DDBJ databases">
        <title>Plant Genome Project.</title>
        <authorList>
            <person name="Zhang R.-G."/>
        </authorList>
    </citation>
    <scope>NUCLEOTIDE SEQUENCE</scope>
    <source>
        <strain evidence="2">Huo1</strain>
        <tissue evidence="2">Leaf</tissue>
    </source>
</reference>
<organism evidence="2">
    <name type="scientific">Salvia splendens</name>
    <name type="common">Scarlet sage</name>
    <dbReference type="NCBI Taxonomy" id="180675"/>
    <lineage>
        <taxon>Eukaryota</taxon>
        <taxon>Viridiplantae</taxon>
        <taxon>Streptophyta</taxon>
        <taxon>Embryophyta</taxon>
        <taxon>Tracheophyta</taxon>
        <taxon>Spermatophyta</taxon>
        <taxon>Magnoliopsida</taxon>
        <taxon>eudicotyledons</taxon>
        <taxon>Gunneridae</taxon>
        <taxon>Pentapetalae</taxon>
        <taxon>asterids</taxon>
        <taxon>lamiids</taxon>
        <taxon>Lamiales</taxon>
        <taxon>Lamiaceae</taxon>
        <taxon>Nepetoideae</taxon>
        <taxon>Mentheae</taxon>
        <taxon>Salviinae</taxon>
        <taxon>Salvia</taxon>
        <taxon>Salvia subgen. Calosphace</taxon>
        <taxon>core Calosphace</taxon>
    </lineage>
</organism>
<evidence type="ECO:0000313" key="3">
    <source>
        <dbReference type="Proteomes" id="UP000298416"/>
    </source>
</evidence>
<dbReference type="EMBL" id="PNBA02000007">
    <property type="protein sequence ID" value="KAG6417839.1"/>
    <property type="molecule type" value="Genomic_DNA"/>
</dbReference>
<name>A0A8X8ZVU5_SALSN</name>
<comment type="caution">
    <text evidence="2">The sequence shown here is derived from an EMBL/GenBank/DDBJ whole genome shotgun (WGS) entry which is preliminary data.</text>
</comment>